<accession>A0A831W6S9</accession>
<dbReference type="AlphaFoldDB" id="A0A831W6S9"/>
<dbReference type="Proteomes" id="UP000886251">
    <property type="component" value="Unassembled WGS sequence"/>
</dbReference>
<dbReference type="PANTHER" id="PTHR37822:SF2">
    <property type="entry name" value="SPORE PHOTOPRODUCT LYASE"/>
    <property type="match status" value="1"/>
</dbReference>
<dbReference type="GO" id="GO:0051539">
    <property type="term" value="F:4 iron, 4 sulfur cluster binding"/>
    <property type="evidence" value="ECO:0007669"/>
    <property type="project" value="TreeGrafter"/>
</dbReference>
<dbReference type="GO" id="GO:1904047">
    <property type="term" value="F:S-adenosyl-L-methionine binding"/>
    <property type="evidence" value="ECO:0007669"/>
    <property type="project" value="TreeGrafter"/>
</dbReference>
<dbReference type="InterPro" id="IPR049539">
    <property type="entry name" value="SPL"/>
</dbReference>
<dbReference type="GO" id="GO:0042601">
    <property type="term" value="C:endospore-forming forespore"/>
    <property type="evidence" value="ECO:0007669"/>
    <property type="project" value="TreeGrafter"/>
</dbReference>
<name>A0A831W6S9_9GAMM</name>
<protein>
    <submittedName>
        <fullName evidence="1">DNA photolyase</fullName>
    </submittedName>
</protein>
<proteinExistence type="predicted"/>
<reference evidence="1" key="1">
    <citation type="journal article" date="2020" name="mSystems">
        <title>Genome- and Community-Level Interaction Insights into Carbon Utilization and Element Cycling Functions of Hydrothermarchaeota in Hydrothermal Sediment.</title>
        <authorList>
            <person name="Zhou Z."/>
            <person name="Liu Y."/>
            <person name="Xu W."/>
            <person name="Pan J."/>
            <person name="Luo Z.H."/>
            <person name="Li M."/>
        </authorList>
    </citation>
    <scope>NUCLEOTIDE SEQUENCE [LARGE SCALE GENOMIC DNA]</scope>
    <source>
        <strain evidence="1">HyVt-443</strain>
    </source>
</reference>
<dbReference type="Gene3D" id="3.80.30.30">
    <property type="match status" value="1"/>
</dbReference>
<sequence length="424" mass="48944">MPDRRSYPEKFERIARQTPFPHLPRHTRGHVRRLAHHYRFTLQELRTVTEIAQDLAMWRTELSGLWPLDGEEGREAKKSRLRNLQRQWQRLKHEPNRYRGVAAVALPKPVARERDKGGLGLGTCPVASPRTRCCNLLTLDAVDNCGYGCSYCSIQSFFSGHEVFFDPHFGERLEALEIDPERIYHIGTGQSSDSLMWGNSHGVLDALIAFARRHPNVILELKTKSANIGHLLRRPLPPNLLCTWSLNPPLIVDHEEHGTASLQKRLQAAERLARKGVIVGFHLHPMVHFDGWQQAYGDLIDQLQRRFDPADVAMVSLGTLTFIRPVIRRIRERGLDSQILKLPLEETNGKLSYPEAVKRELFRHAWNCFAPSWREQVFFYLCMESDALWQPVFGHSYPDNLAFEAAMKRHYMEKILSRVRSGRD</sequence>
<dbReference type="Pfam" id="PF20903">
    <property type="entry name" value="SPL"/>
    <property type="match status" value="1"/>
</dbReference>
<dbReference type="GO" id="GO:0003913">
    <property type="term" value="F:DNA photolyase activity"/>
    <property type="evidence" value="ECO:0007669"/>
    <property type="project" value="TreeGrafter"/>
</dbReference>
<comment type="caution">
    <text evidence="1">The sequence shown here is derived from an EMBL/GenBank/DDBJ whole genome shotgun (WGS) entry which is preliminary data.</text>
</comment>
<dbReference type="EMBL" id="DRKP01000052">
    <property type="protein sequence ID" value="HEB95676.1"/>
    <property type="molecule type" value="Genomic_DNA"/>
</dbReference>
<gene>
    <name evidence="1" type="ORF">ENI96_04505</name>
</gene>
<dbReference type="PANTHER" id="PTHR37822">
    <property type="entry name" value="SPORE PHOTOPRODUCT LYASE-RELATED"/>
    <property type="match status" value="1"/>
</dbReference>
<evidence type="ECO:0000313" key="1">
    <source>
        <dbReference type="EMBL" id="HEB95676.1"/>
    </source>
</evidence>
<organism evidence="1">
    <name type="scientific">Sedimenticola thiotaurini</name>
    <dbReference type="NCBI Taxonomy" id="1543721"/>
    <lineage>
        <taxon>Bacteria</taxon>
        <taxon>Pseudomonadati</taxon>
        <taxon>Pseudomonadota</taxon>
        <taxon>Gammaproteobacteria</taxon>
        <taxon>Chromatiales</taxon>
        <taxon>Sedimenticolaceae</taxon>
        <taxon>Sedimenticola</taxon>
    </lineage>
</organism>